<organism evidence="2 3">
    <name type="scientific">Scophthalmus maximus</name>
    <name type="common">Turbot</name>
    <name type="synonym">Psetta maxima</name>
    <dbReference type="NCBI Taxonomy" id="52904"/>
    <lineage>
        <taxon>Eukaryota</taxon>
        <taxon>Metazoa</taxon>
        <taxon>Chordata</taxon>
        <taxon>Craniata</taxon>
        <taxon>Vertebrata</taxon>
        <taxon>Euteleostomi</taxon>
        <taxon>Actinopterygii</taxon>
        <taxon>Neopterygii</taxon>
        <taxon>Teleostei</taxon>
        <taxon>Neoteleostei</taxon>
        <taxon>Acanthomorphata</taxon>
        <taxon>Carangaria</taxon>
        <taxon>Pleuronectiformes</taxon>
        <taxon>Pleuronectoidei</taxon>
        <taxon>Scophthalmidae</taxon>
        <taxon>Scophthalmus</taxon>
    </lineage>
</organism>
<evidence type="ECO:0000313" key="3">
    <source>
        <dbReference type="Proteomes" id="UP000438429"/>
    </source>
</evidence>
<proteinExistence type="predicted"/>
<evidence type="ECO:0000256" key="1">
    <source>
        <dbReference type="SAM" id="MobiDB-lite"/>
    </source>
</evidence>
<dbReference type="EMBL" id="VEVO01000009">
    <property type="protein sequence ID" value="KAF0037939.1"/>
    <property type="molecule type" value="Genomic_DNA"/>
</dbReference>
<gene>
    <name evidence="2" type="ORF">F2P81_010813</name>
</gene>
<feature type="region of interest" description="Disordered" evidence="1">
    <location>
        <begin position="52"/>
        <end position="76"/>
    </location>
</feature>
<evidence type="ECO:0000313" key="2">
    <source>
        <dbReference type="EMBL" id="KAF0037939.1"/>
    </source>
</evidence>
<accession>A0A6A4SYY4</accession>
<name>A0A6A4SYY4_SCOMX</name>
<sequence>MDTNKYIIIVIISLRGKATFRISVNDYNNKVLNRFEPFSYLWSSGVLFSNSRKASQERPTVDRTRNREDDVVTQTRSLPLSRRRSYLASRLRNRLASCDPVPFPERSCLAKRLRGCQLPTDAQEAKTTHGDFLRERRAAVRGEDRGSMP</sequence>
<dbReference type="AlphaFoldDB" id="A0A6A4SYY4"/>
<feature type="compositionally biased region" description="Basic and acidic residues" evidence="1">
    <location>
        <begin position="54"/>
        <end position="70"/>
    </location>
</feature>
<comment type="caution">
    <text evidence="2">The sequence shown here is derived from an EMBL/GenBank/DDBJ whole genome shotgun (WGS) entry which is preliminary data.</text>
</comment>
<protein>
    <submittedName>
        <fullName evidence="2">Uncharacterized protein</fullName>
    </submittedName>
</protein>
<dbReference type="Proteomes" id="UP000438429">
    <property type="component" value="Unassembled WGS sequence"/>
</dbReference>
<reference evidence="2 3" key="1">
    <citation type="submission" date="2019-06" db="EMBL/GenBank/DDBJ databases">
        <title>Draft genomes of female and male turbot (Scophthalmus maximus).</title>
        <authorList>
            <person name="Xu H."/>
            <person name="Xu X.-W."/>
            <person name="Shao C."/>
            <person name="Chen S."/>
        </authorList>
    </citation>
    <scope>NUCLEOTIDE SEQUENCE [LARGE SCALE GENOMIC DNA]</scope>
    <source>
        <strain evidence="2">Ysfricsl-2016a</strain>
        <tissue evidence="2">Blood</tissue>
    </source>
</reference>